<keyword evidence="4 7" id="KW-0812">Transmembrane</keyword>
<evidence type="ECO:0000256" key="7">
    <source>
        <dbReference type="SAM" id="Phobius"/>
    </source>
</evidence>
<evidence type="ECO:0000256" key="1">
    <source>
        <dbReference type="ARBA" id="ARBA00004651"/>
    </source>
</evidence>
<protein>
    <submittedName>
        <fullName evidence="8">Carbohydrate ABC transporter permease</fullName>
    </submittedName>
</protein>
<reference evidence="8" key="1">
    <citation type="submission" date="2018-07" db="EMBL/GenBank/DDBJ databases">
        <title>Genetic characterization of Mycoplasma hyopneumoniae, M. hyorhinis and M. flocculare isolates through whole genome sequencing analysis: comparative analysis of sequence types and putative genes involved in virulence.</title>
        <authorList>
            <person name="Fourour S."/>
            <person name="Lucas P."/>
            <person name="Touzain F."/>
            <person name="Tocqueville V."/>
            <person name="Kempf I."/>
            <person name="Marois-Crehan C."/>
        </authorList>
    </citation>
    <scope>NUCLEOTIDE SEQUENCE</scope>
    <source>
        <strain evidence="8">MF22</strain>
    </source>
</reference>
<feature type="transmembrane region" description="Helical" evidence="7">
    <location>
        <begin position="141"/>
        <end position="162"/>
    </location>
</feature>
<keyword evidence="3" id="KW-1003">Cell membrane</keyword>
<dbReference type="GO" id="GO:0005886">
    <property type="term" value="C:plasma membrane"/>
    <property type="evidence" value="ECO:0007669"/>
    <property type="project" value="UniProtKB-SubCell"/>
</dbReference>
<evidence type="ECO:0000256" key="5">
    <source>
        <dbReference type="ARBA" id="ARBA00022989"/>
    </source>
</evidence>
<evidence type="ECO:0000256" key="2">
    <source>
        <dbReference type="ARBA" id="ARBA00022448"/>
    </source>
</evidence>
<accession>A0AAW9XEC3</accession>
<feature type="transmembrane region" description="Helical" evidence="7">
    <location>
        <begin position="78"/>
        <end position="101"/>
    </location>
</feature>
<feature type="transmembrane region" description="Helical" evidence="7">
    <location>
        <begin position="247"/>
        <end position="266"/>
    </location>
</feature>
<dbReference type="EMBL" id="QQRD01000006">
    <property type="protein sequence ID" value="MXR56906.1"/>
    <property type="molecule type" value="Genomic_DNA"/>
</dbReference>
<sequence>MVLKINLRSISLQLFLFICFIFLLFIFLFPLYYLIVNASLPDELQDNPNLTLKLDTNLWNNFKNSLNENFWVGLKTSIFTIILINFMRLFLYSLASFGLWMATKRVRLVFISLFVGISLIPEISIYIPLSQILNENHLITNAPIFSLVCNQIFSFFNLFYLYKSIKKIKKKQIFLAKIDKLSIFSKFKLIIFPKIRISYYLLIIFTTIQAWNDFLWPNYIFTNRSYQTISTWFQYSGQTSLGFLQNIQAVGSLFAISVPLFFYLIFSKFINKTTANNLK</sequence>
<evidence type="ECO:0000313" key="8">
    <source>
        <dbReference type="EMBL" id="MXR56906.1"/>
    </source>
</evidence>
<keyword evidence="5 7" id="KW-1133">Transmembrane helix</keyword>
<dbReference type="SUPFAM" id="SSF161098">
    <property type="entry name" value="MetI-like"/>
    <property type="match status" value="1"/>
</dbReference>
<dbReference type="Gene3D" id="1.10.3720.10">
    <property type="entry name" value="MetI-like"/>
    <property type="match status" value="1"/>
</dbReference>
<feature type="transmembrane region" description="Helical" evidence="7">
    <location>
        <begin position="12"/>
        <end position="35"/>
    </location>
</feature>
<proteinExistence type="predicted"/>
<evidence type="ECO:0000256" key="3">
    <source>
        <dbReference type="ARBA" id="ARBA00022475"/>
    </source>
</evidence>
<comment type="subcellular location">
    <subcellularLocation>
        <location evidence="1">Cell membrane</location>
        <topology evidence="1">Multi-pass membrane protein</topology>
    </subcellularLocation>
</comment>
<evidence type="ECO:0000256" key="6">
    <source>
        <dbReference type="ARBA" id="ARBA00023136"/>
    </source>
</evidence>
<feature type="transmembrane region" description="Helical" evidence="7">
    <location>
        <begin position="108"/>
        <end position="129"/>
    </location>
</feature>
<dbReference type="InterPro" id="IPR035906">
    <property type="entry name" value="MetI-like_sf"/>
</dbReference>
<dbReference type="PANTHER" id="PTHR43744">
    <property type="entry name" value="ABC TRANSPORTER PERMEASE PROTEIN MG189-RELATED-RELATED"/>
    <property type="match status" value="1"/>
</dbReference>
<comment type="caution">
    <text evidence="8">The sequence shown here is derived from an EMBL/GenBank/DDBJ whole genome shotgun (WGS) entry which is preliminary data.</text>
</comment>
<keyword evidence="6 7" id="KW-0472">Membrane</keyword>
<gene>
    <name evidence="8" type="ORF">DR094_02740</name>
</gene>
<organism evidence="8 9">
    <name type="scientific">Mesomycoplasma flocculare</name>
    <name type="common">Mycoplasma flocculare</name>
    <dbReference type="NCBI Taxonomy" id="2128"/>
    <lineage>
        <taxon>Bacteria</taxon>
        <taxon>Bacillati</taxon>
        <taxon>Mycoplasmatota</taxon>
        <taxon>Mycoplasmoidales</taxon>
        <taxon>Metamycoplasmataceae</taxon>
        <taxon>Mesomycoplasma</taxon>
    </lineage>
</organism>
<keyword evidence="2" id="KW-0813">Transport</keyword>
<name>A0AAW9XEC3_MESFC</name>
<feature type="transmembrane region" description="Helical" evidence="7">
    <location>
        <begin position="197"/>
        <end position="216"/>
    </location>
</feature>
<dbReference type="Proteomes" id="UP001193441">
    <property type="component" value="Unassembled WGS sequence"/>
</dbReference>
<dbReference type="PANTHER" id="PTHR43744:SF12">
    <property type="entry name" value="ABC TRANSPORTER PERMEASE PROTEIN MG189-RELATED"/>
    <property type="match status" value="1"/>
</dbReference>
<evidence type="ECO:0000313" key="9">
    <source>
        <dbReference type="Proteomes" id="UP001193441"/>
    </source>
</evidence>
<dbReference type="AlphaFoldDB" id="A0AAW9XEC3"/>
<evidence type="ECO:0000256" key="4">
    <source>
        <dbReference type="ARBA" id="ARBA00022692"/>
    </source>
</evidence>